<proteinExistence type="predicted"/>
<organism evidence="1 2">
    <name type="scientific">Velamenicoccus archaeovorus</name>
    <dbReference type="NCBI Taxonomy" id="1930593"/>
    <lineage>
        <taxon>Bacteria</taxon>
        <taxon>Pseudomonadati</taxon>
        <taxon>Candidatus Omnitrophota</taxon>
        <taxon>Candidatus Velamenicoccus</taxon>
    </lineage>
</organism>
<reference evidence="1 2" key="1">
    <citation type="submission" date="2017-01" db="EMBL/GenBank/DDBJ databases">
        <title>First insights into the biology of 'candidatus Vampirococcus archaeovorus'.</title>
        <authorList>
            <person name="Kizina J."/>
            <person name="Jordan S."/>
            <person name="Stueber K."/>
            <person name="Reinhardt R."/>
            <person name="Harder J."/>
        </authorList>
    </citation>
    <scope>NUCLEOTIDE SEQUENCE [LARGE SCALE GENOMIC DNA]</scope>
    <source>
        <strain evidence="1 2">LiM</strain>
    </source>
</reference>
<name>A0A410P3P6_VELA1</name>
<keyword evidence="2" id="KW-1185">Reference proteome</keyword>
<dbReference type="KEGG" id="vai:BU251_02870"/>
<sequence>MSKDVRTNNDQAVSLRGWDALEIKLKGRGLSSIEIQEARKSFFEGIELLSKMFLSSYDAEKKTLV</sequence>
<dbReference type="AlphaFoldDB" id="A0A410P3P6"/>
<gene>
    <name evidence="1" type="ORF">BU251_02870</name>
</gene>
<protein>
    <submittedName>
        <fullName evidence="1">Uncharacterized protein</fullName>
    </submittedName>
</protein>
<accession>A0A410P3P6</accession>
<dbReference type="EMBL" id="CP019384">
    <property type="protein sequence ID" value="QAT16750.1"/>
    <property type="molecule type" value="Genomic_DNA"/>
</dbReference>
<dbReference type="Proteomes" id="UP000287243">
    <property type="component" value="Chromosome"/>
</dbReference>
<evidence type="ECO:0000313" key="2">
    <source>
        <dbReference type="Proteomes" id="UP000287243"/>
    </source>
</evidence>
<evidence type="ECO:0000313" key="1">
    <source>
        <dbReference type="EMBL" id="QAT16750.1"/>
    </source>
</evidence>
<dbReference type="RefSeq" id="WP_164908836.1">
    <property type="nucleotide sequence ID" value="NZ_CP019384.1"/>
</dbReference>